<evidence type="ECO:0000313" key="2">
    <source>
        <dbReference type="EMBL" id="QJH97108.1"/>
    </source>
</evidence>
<gene>
    <name evidence="1" type="ORF">MM415B07632_0001</name>
    <name evidence="2" type="ORF">TM448B00920_0034</name>
</gene>
<proteinExistence type="predicted"/>
<dbReference type="EMBL" id="MT144673">
    <property type="protein sequence ID" value="QJH97108.1"/>
    <property type="molecule type" value="Genomic_DNA"/>
</dbReference>
<name>A0A6M3XH18_9ZZZZ</name>
<protein>
    <submittedName>
        <fullName evidence="2">Uncharacterized protein</fullName>
    </submittedName>
</protein>
<dbReference type="AlphaFoldDB" id="A0A6M3XH18"/>
<reference evidence="2" key="1">
    <citation type="submission" date="2020-03" db="EMBL/GenBank/DDBJ databases">
        <title>The deep terrestrial virosphere.</title>
        <authorList>
            <person name="Holmfeldt K."/>
            <person name="Nilsson E."/>
            <person name="Simone D."/>
            <person name="Lopez-Fernandez M."/>
            <person name="Wu X."/>
            <person name="de Brujin I."/>
            <person name="Lundin D."/>
            <person name="Andersson A."/>
            <person name="Bertilsson S."/>
            <person name="Dopson M."/>
        </authorList>
    </citation>
    <scope>NUCLEOTIDE SEQUENCE</scope>
    <source>
        <strain evidence="1">MM415B07632</strain>
        <strain evidence="2">TM448B00920</strain>
    </source>
</reference>
<sequence length="70" mass="8282">MKKVNVYYTIIKPKNSPNFRVYYISRWIGKPFKLFDLPSNIEIEKLIVSRIIGLNPDQINWLANRGSEKI</sequence>
<organism evidence="2">
    <name type="scientific">viral metagenome</name>
    <dbReference type="NCBI Taxonomy" id="1070528"/>
    <lineage>
        <taxon>unclassified sequences</taxon>
        <taxon>metagenomes</taxon>
        <taxon>organismal metagenomes</taxon>
    </lineage>
</organism>
<accession>A0A6M3XH18</accession>
<evidence type="ECO:0000313" key="1">
    <source>
        <dbReference type="EMBL" id="QJA96693.1"/>
    </source>
</evidence>
<dbReference type="EMBL" id="MT143425">
    <property type="protein sequence ID" value="QJA96693.1"/>
    <property type="molecule type" value="Genomic_DNA"/>
</dbReference>